<sequence>MSCYVYSNDSTVQIPFQCNNVNGSANLLTGEVRYSSYGYEPDQSPTQGRVQAYDGTHEVYTDCYVLQLSCPLLSAQLLLSIYWKSWWTLPTLAVGTALECIGWGGRLWSIYSWSWDMNEGGYWYSDFGAFIMQICCLVIAPTFFSAANYILLGKIMSNVGPEYSSLHPQSFSTMFIIADVVCLVVQAAGGGIAGTANTTNGANQGAYIMTGGVIVQLVVTVLFIVVFVEWLWRRKRYSPVKKQFNPFARFYKKKSSKPNHQSLSGSGSRSGSGLNEDGNLETENSSVVMEQISTASRLGEKNKKIHSRNSPNLNENSPRLSEKNLKLMIGLISAGTLLIVIRSFYRAVELADGWTGPIAINEPLFLGLDAALMFIFVYLYAAIHPGLAFGRKLF</sequence>
<evidence type="ECO:0000256" key="4">
    <source>
        <dbReference type="ARBA" id="ARBA00023136"/>
    </source>
</evidence>
<dbReference type="InterPro" id="IPR007568">
    <property type="entry name" value="RTA1"/>
</dbReference>
<protein>
    <submittedName>
        <fullName evidence="7">Uncharacterized protein</fullName>
    </submittedName>
</protein>
<keyword evidence="3 6" id="KW-1133">Transmembrane helix</keyword>
<dbReference type="GO" id="GO:0000324">
    <property type="term" value="C:fungal-type vacuole"/>
    <property type="evidence" value="ECO:0007669"/>
    <property type="project" value="TreeGrafter"/>
</dbReference>
<reference evidence="7" key="2">
    <citation type="submission" date="2016-07" db="EMBL/GenBank/DDBJ databases">
        <title>Evolution of pathogenesis and genome organization in the Tremellales.</title>
        <authorList>
            <person name="Cuomo C."/>
            <person name="Litvintseva A."/>
            <person name="Heitman J."/>
            <person name="Chen Y."/>
            <person name="Sun S."/>
            <person name="Springer D."/>
            <person name="Dromer F."/>
            <person name="Young S."/>
            <person name="Zeng Q."/>
            <person name="Chapman S."/>
            <person name="Gujja S."/>
            <person name="Saif S."/>
            <person name="Birren B."/>
        </authorList>
    </citation>
    <scope>NUCLEOTIDE SEQUENCE</scope>
    <source>
        <strain evidence="7">CBS 10737</strain>
    </source>
</reference>
<feature type="transmembrane region" description="Helical" evidence="6">
    <location>
        <begin position="206"/>
        <end position="232"/>
    </location>
</feature>
<organism evidence="7">
    <name type="scientific">Kwoniella pini CBS 10737</name>
    <dbReference type="NCBI Taxonomy" id="1296096"/>
    <lineage>
        <taxon>Eukaryota</taxon>
        <taxon>Fungi</taxon>
        <taxon>Dikarya</taxon>
        <taxon>Basidiomycota</taxon>
        <taxon>Agaricomycotina</taxon>
        <taxon>Tremellomycetes</taxon>
        <taxon>Tremellales</taxon>
        <taxon>Cryptococcaceae</taxon>
        <taxon>Kwoniella</taxon>
    </lineage>
</organism>
<evidence type="ECO:0000256" key="5">
    <source>
        <dbReference type="SAM" id="MobiDB-lite"/>
    </source>
</evidence>
<accession>A0A1B9I2J2</accession>
<dbReference type="GO" id="GO:0005886">
    <property type="term" value="C:plasma membrane"/>
    <property type="evidence" value="ECO:0007669"/>
    <property type="project" value="TreeGrafter"/>
</dbReference>
<reference evidence="7" key="1">
    <citation type="submission" date="2013-07" db="EMBL/GenBank/DDBJ databases">
        <title>The Genome Sequence of Cryptococcus pinus CBS10737.</title>
        <authorList>
            <consortium name="The Broad Institute Genome Sequencing Platform"/>
            <person name="Cuomo C."/>
            <person name="Litvintseva A."/>
            <person name="Chen Y."/>
            <person name="Heitman J."/>
            <person name="Sun S."/>
            <person name="Springer D."/>
            <person name="Dromer F."/>
            <person name="Young S.K."/>
            <person name="Zeng Q."/>
            <person name="Gargeya S."/>
            <person name="Fitzgerald M."/>
            <person name="Abouelleil A."/>
            <person name="Alvarado L."/>
            <person name="Berlin A.M."/>
            <person name="Chapman S.B."/>
            <person name="Dewar J."/>
            <person name="Goldberg J."/>
            <person name="Griggs A."/>
            <person name="Gujja S."/>
            <person name="Hansen M."/>
            <person name="Howarth C."/>
            <person name="Imamovic A."/>
            <person name="Larimer J."/>
            <person name="McCowan C."/>
            <person name="Murphy C."/>
            <person name="Pearson M."/>
            <person name="Priest M."/>
            <person name="Roberts A."/>
            <person name="Saif S."/>
            <person name="Shea T."/>
            <person name="Sykes S."/>
            <person name="Wortman J."/>
            <person name="Nusbaum C."/>
            <person name="Birren B."/>
        </authorList>
    </citation>
    <scope>NUCLEOTIDE SEQUENCE [LARGE SCALE GENOMIC DNA]</scope>
    <source>
        <strain evidence="7">CBS 10737</strain>
    </source>
</reference>
<keyword evidence="4 6" id="KW-0472">Membrane</keyword>
<keyword evidence="2 6" id="KW-0812">Transmembrane</keyword>
<comment type="subcellular location">
    <subcellularLocation>
        <location evidence="1">Membrane</location>
        <topology evidence="1">Multi-pass membrane protein</topology>
    </subcellularLocation>
</comment>
<dbReference type="STRING" id="1296096.A0A1B9I2J2"/>
<feature type="compositionally biased region" description="Polar residues" evidence="5">
    <location>
        <begin position="308"/>
        <end position="317"/>
    </location>
</feature>
<dbReference type="AlphaFoldDB" id="A0A1B9I2J2"/>
<dbReference type="OrthoDB" id="3358017at2759"/>
<feature type="region of interest" description="Disordered" evidence="5">
    <location>
        <begin position="255"/>
        <end position="285"/>
    </location>
</feature>
<evidence type="ECO:0000256" key="2">
    <source>
        <dbReference type="ARBA" id="ARBA00022692"/>
    </source>
</evidence>
<evidence type="ECO:0000256" key="6">
    <source>
        <dbReference type="SAM" id="Phobius"/>
    </source>
</evidence>
<feature type="compositionally biased region" description="Low complexity" evidence="5">
    <location>
        <begin position="262"/>
        <end position="274"/>
    </location>
</feature>
<dbReference type="PANTHER" id="PTHR31465">
    <property type="entry name" value="PROTEIN RTA1-RELATED"/>
    <property type="match status" value="1"/>
</dbReference>
<dbReference type="EMBL" id="KI894011">
    <property type="protein sequence ID" value="OCF49762.1"/>
    <property type="molecule type" value="Genomic_DNA"/>
</dbReference>
<feature type="transmembrane region" description="Helical" evidence="6">
    <location>
        <begin position="327"/>
        <end position="345"/>
    </location>
</feature>
<evidence type="ECO:0000256" key="3">
    <source>
        <dbReference type="ARBA" id="ARBA00022989"/>
    </source>
</evidence>
<feature type="transmembrane region" description="Helical" evidence="6">
    <location>
        <begin position="173"/>
        <end position="194"/>
    </location>
</feature>
<feature type="transmembrane region" description="Helical" evidence="6">
    <location>
        <begin position="365"/>
        <end position="383"/>
    </location>
</feature>
<evidence type="ECO:0000256" key="1">
    <source>
        <dbReference type="ARBA" id="ARBA00004141"/>
    </source>
</evidence>
<gene>
    <name evidence="7" type="ORF">I206_04286</name>
</gene>
<dbReference type="Pfam" id="PF04479">
    <property type="entry name" value="RTA1"/>
    <property type="match status" value="1"/>
</dbReference>
<feature type="transmembrane region" description="Helical" evidence="6">
    <location>
        <begin position="128"/>
        <end position="152"/>
    </location>
</feature>
<evidence type="ECO:0000313" key="7">
    <source>
        <dbReference type="EMBL" id="OCF49762.1"/>
    </source>
</evidence>
<proteinExistence type="predicted"/>
<feature type="region of interest" description="Disordered" evidence="5">
    <location>
        <begin position="297"/>
        <end position="317"/>
    </location>
</feature>
<name>A0A1B9I2J2_9TREE</name>
<feature type="transmembrane region" description="Helical" evidence="6">
    <location>
        <begin position="86"/>
        <end position="108"/>
    </location>
</feature>
<dbReference type="PANTHER" id="PTHR31465:SF9">
    <property type="entry name" value="SPHINGOID LONG-CHAIN BASE TRANSPORTER RSB1"/>
    <property type="match status" value="1"/>
</dbReference>